<evidence type="ECO:0000259" key="2">
    <source>
        <dbReference type="Pfam" id="PF04773"/>
    </source>
</evidence>
<dbReference type="FunFam" id="2.60.120.1440:FF:000001">
    <property type="entry name" value="Putative anti-sigma factor"/>
    <property type="match status" value="1"/>
</dbReference>
<protein>
    <submittedName>
        <fullName evidence="4">FecR family protein</fullName>
    </submittedName>
</protein>
<dbReference type="InterPro" id="IPR006860">
    <property type="entry name" value="FecR"/>
</dbReference>
<organism evidence="4 5">
    <name type="scientific">Zobellia amurskyensis</name>
    <dbReference type="NCBI Taxonomy" id="248905"/>
    <lineage>
        <taxon>Bacteria</taxon>
        <taxon>Pseudomonadati</taxon>
        <taxon>Bacteroidota</taxon>
        <taxon>Flavobacteriia</taxon>
        <taxon>Flavobacteriales</taxon>
        <taxon>Flavobacteriaceae</taxon>
        <taxon>Zobellia</taxon>
    </lineage>
</organism>
<dbReference type="Proteomes" id="UP000540519">
    <property type="component" value="Unassembled WGS sequence"/>
</dbReference>
<proteinExistence type="predicted"/>
<dbReference type="Pfam" id="PF04773">
    <property type="entry name" value="FecR"/>
    <property type="match status" value="1"/>
</dbReference>
<feature type="transmembrane region" description="Helical" evidence="1">
    <location>
        <begin position="82"/>
        <end position="100"/>
    </location>
</feature>
<dbReference type="InterPro" id="IPR032508">
    <property type="entry name" value="FecR_C"/>
</dbReference>
<feature type="domain" description="FecR protein" evidence="2">
    <location>
        <begin position="169"/>
        <end position="261"/>
    </location>
</feature>
<keyword evidence="1" id="KW-0472">Membrane</keyword>
<dbReference type="AlphaFoldDB" id="A0A7X2ZTZ6"/>
<dbReference type="PANTHER" id="PTHR30273:SF2">
    <property type="entry name" value="PROTEIN FECR"/>
    <property type="match status" value="1"/>
</dbReference>
<evidence type="ECO:0000259" key="3">
    <source>
        <dbReference type="Pfam" id="PF16344"/>
    </source>
</evidence>
<dbReference type="EMBL" id="RCNR01000017">
    <property type="protein sequence ID" value="MUH36356.1"/>
    <property type="molecule type" value="Genomic_DNA"/>
</dbReference>
<accession>A0A7X2ZTZ6</accession>
<evidence type="ECO:0000313" key="4">
    <source>
        <dbReference type="EMBL" id="MUH36356.1"/>
    </source>
</evidence>
<dbReference type="Gene3D" id="3.55.50.30">
    <property type="match status" value="1"/>
</dbReference>
<name>A0A7X2ZTZ6_9FLAO</name>
<dbReference type="PANTHER" id="PTHR30273">
    <property type="entry name" value="PERIPLASMIC SIGNAL SENSOR AND SIGMA FACTOR ACTIVATOR FECR-RELATED"/>
    <property type="match status" value="1"/>
</dbReference>
<dbReference type="Pfam" id="PF16344">
    <property type="entry name" value="FecR_C"/>
    <property type="match status" value="1"/>
</dbReference>
<reference evidence="4 5" key="1">
    <citation type="journal article" date="2019" name="Mar. Drugs">
        <title>Comparative Genomics and CAZyme Genome Repertoires of Marine Zobellia amurskyensis KMM 3526(T) and Zobellia laminariae KMM 3676(T).</title>
        <authorList>
            <person name="Chernysheva N."/>
            <person name="Bystritskaya E."/>
            <person name="Stenkova A."/>
            <person name="Golovkin I."/>
            <person name="Nedashkovskaya O."/>
            <person name="Isaeva M."/>
        </authorList>
    </citation>
    <scope>NUCLEOTIDE SEQUENCE [LARGE SCALE GENOMIC DNA]</scope>
    <source>
        <strain evidence="4 5">KMM 3526</strain>
    </source>
</reference>
<dbReference type="RefSeq" id="WP_155599944.1">
    <property type="nucleotide sequence ID" value="NZ_RCNR01000017.1"/>
</dbReference>
<gene>
    <name evidence="4" type="ORF">D9O36_10945</name>
</gene>
<evidence type="ECO:0000256" key="1">
    <source>
        <dbReference type="SAM" id="Phobius"/>
    </source>
</evidence>
<keyword evidence="5" id="KW-1185">Reference proteome</keyword>
<dbReference type="OrthoDB" id="651134at2"/>
<keyword evidence="1" id="KW-0812">Transmembrane</keyword>
<dbReference type="Gene3D" id="2.60.120.1440">
    <property type="match status" value="1"/>
</dbReference>
<feature type="domain" description="Protein FecR C-terminal" evidence="3">
    <location>
        <begin position="308"/>
        <end position="377"/>
    </location>
</feature>
<dbReference type="InterPro" id="IPR012373">
    <property type="entry name" value="Ferrdict_sens_TM"/>
</dbReference>
<keyword evidence="1" id="KW-1133">Transmembrane helix</keyword>
<comment type="caution">
    <text evidence="4">The sequence shown here is derived from an EMBL/GenBank/DDBJ whole genome shotgun (WGS) entry which is preliminary data.</text>
</comment>
<sequence length="378" mass="42712">MRGIEQLKLVLLKIKASGKIDTGVLKKLSKSEQEIVFALYEENLISEGLLFLEELDSEKEWQQLLKKMVSTKKQSTYSIKPLMKYAAILIAFLTVGYFFYNTKDSKSAPISEMAIKLKMGDNNVRVLKKGEKQQIVSNSGEVLGEQNGDKITYKSDSSIEELIYNELEVPFGKIFNVELSDGTVVHLNSGSKIKYPVKFLKNIKREVFIEGEAYFSVAKDKAHPFIVHANEVAVEVLGTEFNLSSYEDDTEISTVLVEGSVSISNSITPQDNMVIVPGTKATWNKKLKVTKAENVDVGLYTGWLNGELRFRGTLFSAMQKRLERSYNVSITNYNTKLANKKLNAHFNVNIESIEDVMKSIGEIYPLKYEIRDNEIIIQ</sequence>
<evidence type="ECO:0000313" key="5">
    <source>
        <dbReference type="Proteomes" id="UP000540519"/>
    </source>
</evidence>
<dbReference type="GO" id="GO:0016989">
    <property type="term" value="F:sigma factor antagonist activity"/>
    <property type="evidence" value="ECO:0007669"/>
    <property type="project" value="TreeGrafter"/>
</dbReference>